<dbReference type="Proteomes" id="UP000794436">
    <property type="component" value="Unassembled WGS sequence"/>
</dbReference>
<sequence>MKVVALVSGGKDSCYAMMECVRHGHELVSLAHLHPPLHLAPEEAEIDSFMYQSVGHNVVRLIAESMELPLVTETITGTAIKTDIDYATTTEGDEVEDLYRLLQKVATQFPDVQGVCSGAIFSSYQRNRVENVCARLGLTSLGYLWRRDQEELLDEMIESGIEAILVKVAAIGLQPRRHLGRTIGDLQMDLLGLQEKYQLNVCGEGGEYETLTLDCPLFKKRIVVDSSRTVLHSDDFFAPVAFLVVEQCHLEDKDEAVDASVLQRSLPPLFTPVATEITSPLVTPRTLAFDENPERALLPSIGSFRDQFYVSGIMSTKSAELTLEEEMQDVLEQVKRTLAEQQMTLDDVCFVHLYVRDMNDFARINAEYCQHIPQYMPASRSCVELRSLPSRVLMDCFALRGSGVTKLEKPRVQRDVLHIQSISAWAPNCIGPYSQANILHKSLILLAGQVAFQPETMQITGKDHVEQTKQCLRNAGRVFEALESNLRHVVSGVAYVVAPGDEEEALKRTMQTCHEQLITNADLRDEFENVPDSGESDNGVEEEELDHAALARNTPLLAVALSHLPRHALVEVELQSLTHRAFTHTHPRSSTLPPKEAIGWRIQTQTSSIPRAMSLVMSTAEALAGNTSTPVPTTELETLCTMLMQHVDDALMAADLPWDRLFHLRVFYRPQTFPSELEIANALSRVLARGIDAGDLRLPALTFVPVEAIHPNAQLAIQATAQDLDKLETDLWLQKQV</sequence>
<dbReference type="PANTHER" id="PTHR12196">
    <property type="entry name" value="DOMAIN OF UNKNOWN FUNCTION 71 DUF71 -CONTAINING PROTEIN"/>
    <property type="match status" value="1"/>
</dbReference>
<evidence type="ECO:0000256" key="9">
    <source>
        <dbReference type="ARBA" id="ARBA00048108"/>
    </source>
</evidence>
<dbReference type="NCBIfam" id="TIGR00290">
    <property type="entry name" value="MJ0570_dom"/>
    <property type="match status" value="1"/>
</dbReference>
<keyword evidence="6" id="KW-0067">ATP-binding</keyword>
<evidence type="ECO:0000256" key="8">
    <source>
        <dbReference type="ARBA" id="ARBA00031552"/>
    </source>
</evidence>
<evidence type="ECO:0000313" key="11">
    <source>
        <dbReference type="EMBL" id="TMW60109.1"/>
    </source>
</evidence>
<evidence type="ECO:0000313" key="12">
    <source>
        <dbReference type="Proteomes" id="UP000794436"/>
    </source>
</evidence>
<dbReference type="Gene3D" id="3.30.1330.40">
    <property type="entry name" value="RutC-like"/>
    <property type="match status" value="2"/>
</dbReference>
<dbReference type="InterPro" id="IPR035959">
    <property type="entry name" value="RutC-like_sf"/>
</dbReference>
<dbReference type="Gene3D" id="3.90.1490.10">
    <property type="entry name" value="putative n-type atp pyrophosphatase, domain 2"/>
    <property type="match status" value="1"/>
</dbReference>
<evidence type="ECO:0000256" key="7">
    <source>
        <dbReference type="ARBA" id="ARBA00029814"/>
    </source>
</evidence>
<evidence type="ECO:0000256" key="4">
    <source>
        <dbReference type="ARBA" id="ARBA00022598"/>
    </source>
</evidence>
<dbReference type="SUPFAM" id="SSF55298">
    <property type="entry name" value="YjgF-like"/>
    <property type="match status" value="2"/>
</dbReference>
<evidence type="ECO:0000256" key="5">
    <source>
        <dbReference type="ARBA" id="ARBA00022741"/>
    </source>
</evidence>
<comment type="caution">
    <text evidence="11">The sequence shown here is derived from an EMBL/GenBank/DDBJ whole genome shotgun (WGS) entry which is preliminary data.</text>
</comment>
<comment type="pathway">
    <text evidence="1">Protein modification; peptidyl-diphthamide biosynthesis.</text>
</comment>
<dbReference type="CDD" id="cd01994">
    <property type="entry name" value="AANH_PF0828-like"/>
    <property type="match status" value="1"/>
</dbReference>
<dbReference type="CDD" id="cd06155">
    <property type="entry name" value="eu_AANH_C_1"/>
    <property type="match status" value="1"/>
</dbReference>
<dbReference type="OrthoDB" id="686384at2759"/>
<keyword evidence="12" id="KW-1185">Reference proteome</keyword>
<accession>A0A8K1CBQ6</accession>
<reference evidence="11" key="1">
    <citation type="submission" date="2019-03" db="EMBL/GenBank/DDBJ databases">
        <title>Long read genome sequence of the mycoparasitic Pythium oligandrum ATCC 38472 isolated from sugarbeet rhizosphere.</title>
        <authorList>
            <person name="Gaulin E."/>
        </authorList>
    </citation>
    <scope>NUCLEOTIDE SEQUENCE</scope>
    <source>
        <strain evidence="11">ATCC 38472_TT</strain>
    </source>
</reference>
<dbReference type="InterPro" id="IPR002761">
    <property type="entry name" value="Diphthami_syn_dom"/>
</dbReference>
<dbReference type="SUPFAM" id="SSF52402">
    <property type="entry name" value="Adenine nucleotide alpha hydrolases-like"/>
    <property type="match status" value="1"/>
</dbReference>
<keyword evidence="4" id="KW-0436">Ligase</keyword>
<dbReference type="PANTHER" id="PTHR12196:SF2">
    <property type="entry name" value="DIPHTHINE--AMMONIA LIGASE"/>
    <property type="match status" value="1"/>
</dbReference>
<keyword evidence="5" id="KW-0547">Nucleotide-binding</keyword>
<dbReference type="InterPro" id="IPR030662">
    <property type="entry name" value="DPH6/MJ0570"/>
</dbReference>
<dbReference type="GO" id="GO:0017178">
    <property type="term" value="F:diphthine-ammonia ligase activity"/>
    <property type="evidence" value="ECO:0007669"/>
    <property type="project" value="UniProtKB-EC"/>
</dbReference>
<dbReference type="GO" id="GO:0017183">
    <property type="term" value="P:protein histidyl modification to diphthamide"/>
    <property type="evidence" value="ECO:0007669"/>
    <property type="project" value="TreeGrafter"/>
</dbReference>
<comment type="catalytic activity">
    <reaction evidence="9">
        <text>diphthine-[translation elongation factor 2] + NH4(+) + ATP = diphthamide-[translation elongation factor 2] + AMP + diphosphate + H(+)</text>
        <dbReference type="Rhea" id="RHEA:19753"/>
        <dbReference type="Rhea" id="RHEA-COMP:10172"/>
        <dbReference type="Rhea" id="RHEA-COMP:10174"/>
        <dbReference type="ChEBI" id="CHEBI:15378"/>
        <dbReference type="ChEBI" id="CHEBI:16692"/>
        <dbReference type="ChEBI" id="CHEBI:28938"/>
        <dbReference type="ChEBI" id="CHEBI:30616"/>
        <dbReference type="ChEBI" id="CHEBI:33019"/>
        <dbReference type="ChEBI" id="CHEBI:82696"/>
        <dbReference type="ChEBI" id="CHEBI:456215"/>
        <dbReference type="EC" id="6.3.1.14"/>
    </reaction>
</comment>
<evidence type="ECO:0000259" key="10">
    <source>
        <dbReference type="Pfam" id="PF01902"/>
    </source>
</evidence>
<dbReference type="AlphaFoldDB" id="A0A8K1CBQ6"/>
<dbReference type="InterPro" id="IPR014729">
    <property type="entry name" value="Rossmann-like_a/b/a_fold"/>
</dbReference>
<dbReference type="GO" id="GO:0005524">
    <property type="term" value="F:ATP binding"/>
    <property type="evidence" value="ECO:0007669"/>
    <property type="project" value="UniProtKB-KW"/>
</dbReference>
<evidence type="ECO:0000256" key="3">
    <source>
        <dbReference type="ARBA" id="ARBA00018426"/>
    </source>
</evidence>
<evidence type="ECO:0000256" key="2">
    <source>
        <dbReference type="ARBA" id="ARBA00012089"/>
    </source>
</evidence>
<dbReference type="InterPro" id="IPR006175">
    <property type="entry name" value="YjgF/YER057c/UK114"/>
</dbReference>
<dbReference type="EC" id="6.3.1.14" evidence="2"/>
<organism evidence="11 12">
    <name type="scientific">Pythium oligandrum</name>
    <name type="common">Mycoparasitic fungus</name>
    <dbReference type="NCBI Taxonomy" id="41045"/>
    <lineage>
        <taxon>Eukaryota</taxon>
        <taxon>Sar</taxon>
        <taxon>Stramenopiles</taxon>
        <taxon>Oomycota</taxon>
        <taxon>Peronosporomycetes</taxon>
        <taxon>Pythiales</taxon>
        <taxon>Pythiaceae</taxon>
        <taxon>Pythium</taxon>
    </lineage>
</organism>
<dbReference type="Pfam" id="PF01042">
    <property type="entry name" value="Ribonuc_L-PSP"/>
    <property type="match status" value="2"/>
</dbReference>
<feature type="domain" description="Diphthamide synthase" evidence="10">
    <location>
        <begin position="1"/>
        <end position="237"/>
    </location>
</feature>
<protein>
    <recommendedName>
        <fullName evidence="3">Diphthine--ammonia ligase</fullName>
        <ecNumber evidence="2">6.3.1.14</ecNumber>
    </recommendedName>
    <alternativeName>
        <fullName evidence="7">Diphthamide synthase</fullName>
    </alternativeName>
    <alternativeName>
        <fullName evidence="8">Diphthamide synthetase</fullName>
    </alternativeName>
</protein>
<dbReference type="Gene3D" id="3.40.50.620">
    <property type="entry name" value="HUPs"/>
    <property type="match status" value="1"/>
</dbReference>
<proteinExistence type="predicted"/>
<name>A0A8K1CBQ6_PYTOL</name>
<dbReference type="FunFam" id="3.40.50.620:FF:000194">
    <property type="entry name" value="Diphthine--ammonia ligase"/>
    <property type="match status" value="1"/>
</dbReference>
<dbReference type="EMBL" id="SPLM01000108">
    <property type="protein sequence ID" value="TMW60109.1"/>
    <property type="molecule type" value="Genomic_DNA"/>
</dbReference>
<evidence type="ECO:0000256" key="6">
    <source>
        <dbReference type="ARBA" id="ARBA00022840"/>
    </source>
</evidence>
<gene>
    <name evidence="11" type="ORF">Poli38472_000151</name>
</gene>
<dbReference type="FunFam" id="3.90.1490.10:FF:000001">
    <property type="entry name" value="Diphthine--ammonia ligase"/>
    <property type="match status" value="1"/>
</dbReference>
<dbReference type="Pfam" id="PF01902">
    <property type="entry name" value="Diphthami_syn_2"/>
    <property type="match status" value="1"/>
</dbReference>
<evidence type="ECO:0000256" key="1">
    <source>
        <dbReference type="ARBA" id="ARBA00005156"/>
    </source>
</evidence>